<dbReference type="eggNOG" id="ENOG502T72A">
    <property type="taxonomic scope" value="Eukaryota"/>
</dbReference>
<dbReference type="HOGENOM" id="CLU_630429_0_0_1"/>
<dbReference type="FunCoup" id="G0NVR7">
    <property type="interactions" value="142"/>
</dbReference>
<accession>G0NVR7</accession>
<feature type="compositionally biased region" description="Polar residues" evidence="1">
    <location>
        <begin position="320"/>
        <end position="343"/>
    </location>
</feature>
<feature type="region of interest" description="Disordered" evidence="1">
    <location>
        <begin position="241"/>
        <end position="261"/>
    </location>
</feature>
<organism evidence="4">
    <name type="scientific">Caenorhabditis brenneri</name>
    <name type="common">Nematode worm</name>
    <dbReference type="NCBI Taxonomy" id="135651"/>
    <lineage>
        <taxon>Eukaryota</taxon>
        <taxon>Metazoa</taxon>
        <taxon>Ecdysozoa</taxon>
        <taxon>Nematoda</taxon>
        <taxon>Chromadorea</taxon>
        <taxon>Rhabditida</taxon>
        <taxon>Rhabditina</taxon>
        <taxon>Rhabditomorpha</taxon>
        <taxon>Rhabditoidea</taxon>
        <taxon>Rhabditidae</taxon>
        <taxon>Peloderinae</taxon>
        <taxon>Caenorhabditis</taxon>
    </lineage>
</organism>
<feature type="chain" id="PRO_5003406370" evidence="2">
    <location>
        <begin position="21"/>
        <end position="435"/>
    </location>
</feature>
<dbReference type="PANTHER" id="PTHR34005:SF2">
    <property type="entry name" value="DUF4817 DOMAIN-CONTAINING PROTEIN-RELATED"/>
    <property type="match status" value="1"/>
</dbReference>
<sequence length="435" mass="47551">MISISGDFVKLLLLLPLILCANDGLKKLSEEENEKVLENCGKFENLNNGVSIEKFIKKDNLVSWISPHHFLVDASILPKEFDEDYCKKYGKYFSRKAKNHGLFLGNCDDVRVGMILMESSEVQKHWLCIQNDTSENGDNVKIVENPKSIHQANVVGCDQNSPATFCLTSDESHHGHVIFGAKGSWSIGGYVINADDVKQIKVWNLDDHRTEICDFSGICNNVVYIPRNPTTEVITTEATITDKPDNTSPENYTTLNSETSPKPEITLTAETIAIAVADNTTEVPATTEEQSTEVSKAMQPETTQESSNTEKPTDIPTASGADNNQTIPVNQSTGAPSNPSDAPSTDDIPITQPTVPDVGTSQIPKGTVSTVITGISTNPPIGTKPQALPLKTEEIVEEVIDCEEENLCFSEDFFSSSNHFNTLSLISSVLVLIFI</sequence>
<feature type="compositionally biased region" description="Polar residues" evidence="1">
    <location>
        <begin position="246"/>
        <end position="260"/>
    </location>
</feature>
<protein>
    <submittedName>
        <fullName evidence="3">Uncharacterized protein</fullName>
    </submittedName>
</protein>
<feature type="signal peptide" evidence="2">
    <location>
        <begin position="1"/>
        <end position="20"/>
    </location>
</feature>
<dbReference type="EMBL" id="GL379959">
    <property type="protein sequence ID" value="EGT38514.1"/>
    <property type="molecule type" value="Genomic_DNA"/>
</dbReference>
<evidence type="ECO:0000256" key="1">
    <source>
        <dbReference type="SAM" id="MobiDB-lite"/>
    </source>
</evidence>
<feature type="region of interest" description="Disordered" evidence="1">
    <location>
        <begin position="278"/>
        <end position="365"/>
    </location>
</feature>
<evidence type="ECO:0000256" key="2">
    <source>
        <dbReference type="SAM" id="SignalP"/>
    </source>
</evidence>
<dbReference type="STRING" id="135651.G0NVR7"/>
<evidence type="ECO:0000313" key="3">
    <source>
        <dbReference type="EMBL" id="EGT38514.1"/>
    </source>
</evidence>
<keyword evidence="2" id="KW-0732">Signal</keyword>
<keyword evidence="4" id="KW-1185">Reference proteome</keyword>
<name>G0NVR7_CAEBE</name>
<reference evidence="4" key="1">
    <citation type="submission" date="2011-07" db="EMBL/GenBank/DDBJ databases">
        <authorList>
            <consortium name="Caenorhabditis brenneri Sequencing and Analysis Consortium"/>
            <person name="Wilson R.K."/>
        </authorList>
    </citation>
    <scope>NUCLEOTIDE SEQUENCE [LARGE SCALE GENOMIC DNA]</scope>
    <source>
        <strain evidence="4">PB2801</strain>
    </source>
</reference>
<proteinExistence type="predicted"/>
<evidence type="ECO:0000313" key="4">
    <source>
        <dbReference type="Proteomes" id="UP000008068"/>
    </source>
</evidence>
<dbReference type="InParanoid" id="G0NVR7"/>
<dbReference type="OMA" id="YAWICAV"/>
<dbReference type="AlphaFoldDB" id="G0NVR7"/>
<feature type="compositionally biased region" description="Polar residues" evidence="1">
    <location>
        <begin position="278"/>
        <end position="310"/>
    </location>
</feature>
<dbReference type="Proteomes" id="UP000008068">
    <property type="component" value="Unassembled WGS sequence"/>
</dbReference>
<gene>
    <name evidence="3" type="ORF">CAEBREN_25962</name>
</gene>
<dbReference type="PANTHER" id="PTHR34005">
    <property type="entry name" value="PROTEIN CBG15054-RELATED"/>
    <property type="match status" value="1"/>
</dbReference>
<feature type="compositionally biased region" description="Polar residues" evidence="1">
    <location>
        <begin position="351"/>
        <end position="365"/>
    </location>
</feature>